<organism evidence="2 3">
    <name type="scientific">Rhizobium straminoryzae</name>
    <dbReference type="NCBI Taxonomy" id="1387186"/>
    <lineage>
        <taxon>Bacteria</taxon>
        <taxon>Pseudomonadati</taxon>
        <taxon>Pseudomonadota</taxon>
        <taxon>Alphaproteobacteria</taxon>
        <taxon>Hyphomicrobiales</taxon>
        <taxon>Rhizobiaceae</taxon>
        <taxon>Rhizobium/Agrobacterium group</taxon>
        <taxon>Rhizobium</taxon>
    </lineage>
</organism>
<keyword evidence="1" id="KW-0812">Transmembrane</keyword>
<keyword evidence="1" id="KW-1133">Transmembrane helix</keyword>
<name>A0A549T4L1_9HYPH</name>
<sequence>MLDILTSQLLDPFRIGLIFFLLMTALRTRAAMGMAAPLAMGVVFIAILLTITTAATQPGSMPEKIGLGIVANLVILAVLLAGWTVWERSRRQG</sequence>
<evidence type="ECO:0000313" key="2">
    <source>
        <dbReference type="EMBL" id="TRL36730.1"/>
    </source>
</evidence>
<gene>
    <name evidence="2" type="ORF">FNA46_17155</name>
</gene>
<keyword evidence="3" id="KW-1185">Reference proteome</keyword>
<accession>A0A549T4L1</accession>
<evidence type="ECO:0000313" key="3">
    <source>
        <dbReference type="Proteomes" id="UP000316801"/>
    </source>
</evidence>
<feature type="transmembrane region" description="Helical" evidence="1">
    <location>
        <begin position="67"/>
        <end position="86"/>
    </location>
</feature>
<comment type="caution">
    <text evidence="2">The sequence shown here is derived from an EMBL/GenBank/DDBJ whole genome shotgun (WGS) entry which is preliminary data.</text>
</comment>
<protein>
    <submittedName>
        <fullName evidence="2">Uncharacterized protein</fullName>
    </submittedName>
</protein>
<dbReference type="Proteomes" id="UP000316801">
    <property type="component" value="Unassembled WGS sequence"/>
</dbReference>
<proteinExistence type="predicted"/>
<dbReference type="AlphaFoldDB" id="A0A549T4L1"/>
<feature type="transmembrane region" description="Helical" evidence="1">
    <location>
        <begin position="12"/>
        <end position="28"/>
    </location>
</feature>
<dbReference type="EMBL" id="VJMG01000049">
    <property type="protein sequence ID" value="TRL36730.1"/>
    <property type="molecule type" value="Genomic_DNA"/>
</dbReference>
<keyword evidence="1" id="KW-0472">Membrane</keyword>
<evidence type="ECO:0000256" key="1">
    <source>
        <dbReference type="SAM" id="Phobius"/>
    </source>
</evidence>
<feature type="transmembrane region" description="Helical" evidence="1">
    <location>
        <begin position="35"/>
        <end position="55"/>
    </location>
</feature>
<reference evidence="2 3" key="1">
    <citation type="submission" date="2019-07" db="EMBL/GenBank/DDBJ databases">
        <title>Ln-dependent methylotrophs.</title>
        <authorList>
            <person name="Tani A."/>
        </authorList>
    </citation>
    <scope>NUCLEOTIDE SEQUENCE [LARGE SCALE GENOMIC DNA]</scope>
    <source>
        <strain evidence="2 3">SM12</strain>
    </source>
</reference>
<dbReference type="RefSeq" id="WP_143126438.1">
    <property type="nucleotide sequence ID" value="NZ_VJMG01000049.1"/>
</dbReference>